<gene>
    <name evidence="3" type="ORF">B296_00006521</name>
</gene>
<comment type="caution">
    <text evidence="3">The sequence shown here is derived from an EMBL/GenBank/DDBJ whole genome shotgun (WGS) entry which is preliminary data.</text>
</comment>
<feature type="region of interest" description="Disordered" evidence="1">
    <location>
        <begin position="1"/>
        <end position="103"/>
    </location>
</feature>
<feature type="compositionally biased region" description="Basic and acidic residues" evidence="1">
    <location>
        <begin position="84"/>
        <end position="103"/>
    </location>
</feature>
<dbReference type="PROSITE" id="PS50174">
    <property type="entry name" value="G_PATCH"/>
    <property type="match status" value="1"/>
</dbReference>
<evidence type="ECO:0000256" key="1">
    <source>
        <dbReference type="SAM" id="MobiDB-lite"/>
    </source>
</evidence>
<dbReference type="AlphaFoldDB" id="A0A427AZB5"/>
<reference evidence="3 4" key="1">
    <citation type="journal article" date="2014" name="Agronomy (Basel)">
        <title>A Draft Genome Sequence for Ensete ventricosum, the Drought-Tolerant Tree Against Hunger.</title>
        <authorList>
            <person name="Harrison J."/>
            <person name="Moore K.A."/>
            <person name="Paszkiewicz K."/>
            <person name="Jones T."/>
            <person name="Grant M."/>
            <person name="Ambacheew D."/>
            <person name="Muzemil S."/>
            <person name="Studholme D.J."/>
        </authorList>
    </citation>
    <scope>NUCLEOTIDE SEQUENCE [LARGE SCALE GENOMIC DNA]</scope>
</reference>
<accession>A0A427AZB5</accession>
<evidence type="ECO:0000259" key="2">
    <source>
        <dbReference type="PROSITE" id="PS50174"/>
    </source>
</evidence>
<dbReference type="Proteomes" id="UP000287651">
    <property type="component" value="Unassembled WGS sequence"/>
</dbReference>
<feature type="domain" description="G-patch" evidence="2">
    <location>
        <begin position="1"/>
        <end position="41"/>
    </location>
</feature>
<evidence type="ECO:0000313" key="4">
    <source>
        <dbReference type="Proteomes" id="UP000287651"/>
    </source>
</evidence>
<feature type="compositionally biased region" description="Low complexity" evidence="1">
    <location>
        <begin position="45"/>
        <end position="70"/>
    </location>
</feature>
<sequence length="103" mass="11054">MLMARSGWGYGKGVGLHKKGEASMAEEEDTSDRRGEKWARRSGWAASVEEGTTSSAAAEEGATTSAAAEEGVARSNKGWSMIADEGHQRPRLVEEEIGAEERQ</sequence>
<evidence type="ECO:0000313" key="3">
    <source>
        <dbReference type="EMBL" id="RRT81593.1"/>
    </source>
</evidence>
<proteinExistence type="predicted"/>
<dbReference type="InterPro" id="IPR000467">
    <property type="entry name" value="G_patch_dom"/>
</dbReference>
<name>A0A427AZB5_ENSVE</name>
<dbReference type="EMBL" id="AMZH03000875">
    <property type="protein sequence ID" value="RRT81593.1"/>
    <property type="molecule type" value="Genomic_DNA"/>
</dbReference>
<dbReference type="GO" id="GO:0003676">
    <property type="term" value="F:nucleic acid binding"/>
    <property type="evidence" value="ECO:0007669"/>
    <property type="project" value="InterPro"/>
</dbReference>
<organism evidence="3 4">
    <name type="scientific">Ensete ventricosum</name>
    <name type="common">Abyssinian banana</name>
    <name type="synonym">Musa ensete</name>
    <dbReference type="NCBI Taxonomy" id="4639"/>
    <lineage>
        <taxon>Eukaryota</taxon>
        <taxon>Viridiplantae</taxon>
        <taxon>Streptophyta</taxon>
        <taxon>Embryophyta</taxon>
        <taxon>Tracheophyta</taxon>
        <taxon>Spermatophyta</taxon>
        <taxon>Magnoliopsida</taxon>
        <taxon>Liliopsida</taxon>
        <taxon>Zingiberales</taxon>
        <taxon>Musaceae</taxon>
        <taxon>Ensete</taxon>
    </lineage>
</organism>
<protein>
    <recommendedName>
        <fullName evidence="2">G-patch domain-containing protein</fullName>
    </recommendedName>
</protein>